<protein>
    <submittedName>
        <fullName evidence="1">12688_t:CDS:1</fullName>
    </submittedName>
</protein>
<gene>
    <name evidence="1" type="ORF">DHETER_LOCUS2566</name>
</gene>
<proteinExistence type="predicted"/>
<keyword evidence="2" id="KW-1185">Reference proteome</keyword>
<evidence type="ECO:0000313" key="2">
    <source>
        <dbReference type="Proteomes" id="UP000789702"/>
    </source>
</evidence>
<evidence type="ECO:0000313" key="1">
    <source>
        <dbReference type="EMBL" id="CAG8491277.1"/>
    </source>
</evidence>
<reference evidence="1" key="1">
    <citation type="submission" date="2021-06" db="EMBL/GenBank/DDBJ databases">
        <authorList>
            <person name="Kallberg Y."/>
            <person name="Tangrot J."/>
            <person name="Rosling A."/>
        </authorList>
    </citation>
    <scope>NUCLEOTIDE SEQUENCE</scope>
    <source>
        <strain evidence="1">IL203A</strain>
    </source>
</reference>
<accession>A0ACA9KTL8</accession>
<dbReference type="Proteomes" id="UP000789702">
    <property type="component" value="Unassembled WGS sequence"/>
</dbReference>
<dbReference type="EMBL" id="CAJVPU010001900">
    <property type="protein sequence ID" value="CAG8491277.1"/>
    <property type="molecule type" value="Genomic_DNA"/>
</dbReference>
<comment type="caution">
    <text evidence="1">The sequence shown here is derived from an EMBL/GenBank/DDBJ whole genome shotgun (WGS) entry which is preliminary data.</text>
</comment>
<name>A0ACA9KTL8_9GLOM</name>
<organism evidence="1 2">
    <name type="scientific">Dentiscutata heterogama</name>
    <dbReference type="NCBI Taxonomy" id="1316150"/>
    <lineage>
        <taxon>Eukaryota</taxon>
        <taxon>Fungi</taxon>
        <taxon>Fungi incertae sedis</taxon>
        <taxon>Mucoromycota</taxon>
        <taxon>Glomeromycotina</taxon>
        <taxon>Glomeromycetes</taxon>
        <taxon>Diversisporales</taxon>
        <taxon>Gigasporaceae</taxon>
        <taxon>Dentiscutata</taxon>
    </lineage>
</organism>
<sequence>MYSQPDSGSDVKIIVGSEPNIKEFNVHSSVLRSCSPYFQRALSERWKDKKHGVYIITKPNIHPNIFMLILDFIFSFTDPSNPILSRVKTESKNKAICNNELYGPYFGESDLYMKESNRWTSNWRTYEHNITYSSQLIAEEYEILAFDNYNPVIINIFLKILRMITCLKIAVIEIVVE</sequence>